<evidence type="ECO:0000256" key="5">
    <source>
        <dbReference type="PIRSR" id="PIRSR640255-2"/>
    </source>
</evidence>
<dbReference type="InterPro" id="IPR044929">
    <property type="entry name" value="DNA/RNA_non-sp_Endonuclease_sf"/>
</dbReference>
<keyword evidence="5" id="KW-0479">Metal-binding</keyword>
<dbReference type="InterPro" id="IPR044925">
    <property type="entry name" value="His-Me_finger_sf"/>
</dbReference>
<evidence type="ECO:0000313" key="8">
    <source>
        <dbReference type="EnsemblMetazoa" id="SCAU010594-PA"/>
    </source>
</evidence>
<dbReference type="VEuPathDB" id="VectorBase:SCAU010594"/>
<gene>
    <name evidence="8" type="primary">106091468</name>
</gene>
<keyword evidence="2" id="KW-0540">Nuclease</keyword>
<feature type="signal peptide" evidence="6">
    <location>
        <begin position="1"/>
        <end position="18"/>
    </location>
</feature>
<keyword evidence="3" id="KW-0378">Hydrolase</keyword>
<dbReference type="GO" id="GO:0003676">
    <property type="term" value="F:nucleic acid binding"/>
    <property type="evidence" value="ECO:0007669"/>
    <property type="project" value="InterPro"/>
</dbReference>
<keyword evidence="6" id="KW-0732">Signal</keyword>
<evidence type="ECO:0000256" key="1">
    <source>
        <dbReference type="ARBA" id="ARBA00010052"/>
    </source>
</evidence>
<dbReference type="InterPro" id="IPR001604">
    <property type="entry name" value="Endo_G_ENPP1-like_dom"/>
</dbReference>
<dbReference type="InterPro" id="IPR040255">
    <property type="entry name" value="Non-specific_endonuclease"/>
</dbReference>
<evidence type="ECO:0000313" key="9">
    <source>
        <dbReference type="Proteomes" id="UP000095300"/>
    </source>
</evidence>
<comment type="similarity">
    <text evidence="1">Belongs to the DNA/RNA non-specific endonuclease family.</text>
</comment>
<dbReference type="GO" id="GO:0005743">
    <property type="term" value="C:mitochondrial inner membrane"/>
    <property type="evidence" value="ECO:0007669"/>
    <property type="project" value="TreeGrafter"/>
</dbReference>
<dbReference type="AlphaFoldDB" id="A0A1I8PS25"/>
<dbReference type="GO" id="GO:0000014">
    <property type="term" value="F:single-stranded DNA endodeoxyribonuclease activity"/>
    <property type="evidence" value="ECO:0007669"/>
    <property type="project" value="TreeGrafter"/>
</dbReference>
<proteinExistence type="inferred from homology"/>
<sequence>MIIQFAIIMWLVAKDVWGQQCQLDASNMNRKWIYAIKTPSNQYDLLHTNTLEDGQTLYLICKEDDIIQLKCNRGIMDRIPDGSKCMNGIKYQEIQVINEVPCFQRNRGEIYDIRYTLARSGTTLSIYQVCYSKLSEEAIYSRHKTYGLSLSSYAYNRPTFAVGSVTGPTRAESFEAANVYASFVSLLGNGQRFITSNSPSNRVIDRGHLVNVQDLLTYDQKDATMNYINVIPQFTSVNIKNWKIIENWVHGLPKNGEYVSVLTGTFEVLELEHSITGQPTKIYLMKNSKNPIPKYIYKVINRNGVCTVIVTHNNPFTAQFGNHVACRPIACPDSLVFSRVADSGASNCCDYNQFVHNIGFHAKLCN</sequence>
<evidence type="ECO:0000256" key="2">
    <source>
        <dbReference type="ARBA" id="ARBA00022722"/>
    </source>
</evidence>
<organism evidence="8 9">
    <name type="scientific">Stomoxys calcitrans</name>
    <name type="common">Stable fly</name>
    <name type="synonym">Conops calcitrans</name>
    <dbReference type="NCBI Taxonomy" id="35570"/>
    <lineage>
        <taxon>Eukaryota</taxon>
        <taxon>Metazoa</taxon>
        <taxon>Ecdysozoa</taxon>
        <taxon>Arthropoda</taxon>
        <taxon>Hexapoda</taxon>
        <taxon>Insecta</taxon>
        <taxon>Pterygota</taxon>
        <taxon>Neoptera</taxon>
        <taxon>Endopterygota</taxon>
        <taxon>Diptera</taxon>
        <taxon>Brachycera</taxon>
        <taxon>Muscomorpha</taxon>
        <taxon>Muscoidea</taxon>
        <taxon>Muscidae</taxon>
        <taxon>Stomoxys</taxon>
    </lineage>
</organism>
<dbReference type="GO" id="GO:0004521">
    <property type="term" value="F:RNA endonuclease activity"/>
    <property type="evidence" value="ECO:0007669"/>
    <property type="project" value="TreeGrafter"/>
</dbReference>
<dbReference type="PANTHER" id="PTHR13966">
    <property type="entry name" value="ENDONUCLEASE RELATED"/>
    <property type="match status" value="1"/>
</dbReference>
<dbReference type="Proteomes" id="UP000095300">
    <property type="component" value="Unassembled WGS sequence"/>
</dbReference>
<keyword evidence="3" id="KW-0255">Endonuclease</keyword>
<evidence type="ECO:0000256" key="6">
    <source>
        <dbReference type="SAM" id="SignalP"/>
    </source>
</evidence>
<dbReference type="SMART" id="SM00892">
    <property type="entry name" value="Endonuclease_NS"/>
    <property type="match status" value="1"/>
</dbReference>
<name>A0A1I8PS25_STOCA</name>
<dbReference type="GO" id="GO:0046872">
    <property type="term" value="F:metal ion binding"/>
    <property type="evidence" value="ECO:0007669"/>
    <property type="project" value="UniProtKB-KW"/>
</dbReference>
<dbReference type="EnsemblMetazoa" id="SCAU010594-RA">
    <property type="protein sequence ID" value="SCAU010594-PA"/>
    <property type="gene ID" value="SCAU010594"/>
</dbReference>
<protein>
    <recommendedName>
        <fullName evidence="7">DNA/RNA non-specific endonuclease/pyrophosphatase/phosphodiesterase domain-containing protein</fullName>
    </recommendedName>
</protein>
<feature type="chain" id="PRO_5009327112" description="DNA/RNA non-specific endonuclease/pyrophosphatase/phosphodiesterase domain-containing protein" evidence="6">
    <location>
        <begin position="19"/>
        <end position="366"/>
    </location>
</feature>
<dbReference type="STRING" id="35570.A0A1I8PS25"/>
<dbReference type="KEGG" id="scac:106091468"/>
<keyword evidence="9" id="KW-1185">Reference proteome</keyword>
<evidence type="ECO:0000256" key="3">
    <source>
        <dbReference type="ARBA" id="ARBA00022759"/>
    </source>
</evidence>
<evidence type="ECO:0000256" key="4">
    <source>
        <dbReference type="PIRSR" id="PIRSR640255-1"/>
    </source>
</evidence>
<evidence type="ECO:0000259" key="7">
    <source>
        <dbReference type="SMART" id="SM00892"/>
    </source>
</evidence>
<dbReference type="SUPFAM" id="SSF54060">
    <property type="entry name" value="His-Me finger endonucleases"/>
    <property type="match status" value="1"/>
</dbReference>
<feature type="domain" description="DNA/RNA non-specific endonuclease/pyrophosphatase/phosphodiesterase" evidence="7">
    <location>
        <begin position="123"/>
        <end position="354"/>
    </location>
</feature>
<accession>A0A1I8PS25</accession>
<dbReference type="Gene3D" id="3.40.570.10">
    <property type="entry name" value="Extracellular Endonuclease, subunit A"/>
    <property type="match status" value="1"/>
</dbReference>
<reference evidence="8" key="1">
    <citation type="submission" date="2020-05" db="UniProtKB">
        <authorList>
            <consortium name="EnsemblMetazoa"/>
        </authorList>
    </citation>
    <scope>IDENTIFICATION</scope>
    <source>
        <strain evidence="8">USDA</strain>
    </source>
</reference>
<dbReference type="GO" id="GO:0006309">
    <property type="term" value="P:apoptotic DNA fragmentation"/>
    <property type="evidence" value="ECO:0007669"/>
    <property type="project" value="TreeGrafter"/>
</dbReference>
<feature type="binding site" evidence="5">
    <location>
        <position position="238"/>
    </location>
    <ligand>
        <name>Mg(2+)</name>
        <dbReference type="ChEBI" id="CHEBI:18420"/>
        <note>catalytic</note>
    </ligand>
</feature>
<dbReference type="GO" id="GO:0005634">
    <property type="term" value="C:nucleus"/>
    <property type="evidence" value="ECO:0007669"/>
    <property type="project" value="TreeGrafter"/>
</dbReference>
<dbReference type="PANTHER" id="PTHR13966:SF17">
    <property type="entry name" value="ENDONUCLEASE-RELATED"/>
    <property type="match status" value="1"/>
</dbReference>
<dbReference type="Pfam" id="PF01223">
    <property type="entry name" value="Endonuclease_NS"/>
    <property type="match status" value="1"/>
</dbReference>
<feature type="active site" description="Proton acceptor" evidence="4">
    <location>
        <position position="208"/>
    </location>
</feature>
<dbReference type="OrthoDB" id="8194122at2759"/>